<dbReference type="SUPFAM" id="SSF55874">
    <property type="entry name" value="ATPase domain of HSP90 chaperone/DNA topoisomerase II/histidine kinase"/>
    <property type="match status" value="1"/>
</dbReference>
<keyword evidence="9" id="KW-0902">Two-component regulatory system</keyword>
<comment type="subcellular location">
    <subcellularLocation>
        <location evidence="2">Membrane</location>
    </subcellularLocation>
</comment>
<keyword evidence="10" id="KW-0472">Membrane</keyword>
<evidence type="ECO:0000259" key="11">
    <source>
        <dbReference type="PROSITE" id="PS50109"/>
    </source>
</evidence>
<keyword evidence="6" id="KW-0812">Transmembrane</keyword>
<evidence type="ECO:0000256" key="10">
    <source>
        <dbReference type="ARBA" id="ARBA00023136"/>
    </source>
</evidence>
<comment type="caution">
    <text evidence="12">The sequence shown here is derived from an EMBL/GenBank/DDBJ whole genome shotgun (WGS) entry which is preliminary data.</text>
</comment>
<comment type="catalytic activity">
    <reaction evidence="1">
        <text>ATP + protein L-histidine = ADP + protein N-phospho-L-histidine.</text>
        <dbReference type="EC" id="2.7.13.3"/>
    </reaction>
</comment>
<dbReference type="InterPro" id="IPR004358">
    <property type="entry name" value="Sig_transdc_His_kin-like_C"/>
</dbReference>
<dbReference type="GO" id="GO:0005886">
    <property type="term" value="C:plasma membrane"/>
    <property type="evidence" value="ECO:0007669"/>
    <property type="project" value="TreeGrafter"/>
</dbReference>
<evidence type="ECO:0000256" key="1">
    <source>
        <dbReference type="ARBA" id="ARBA00000085"/>
    </source>
</evidence>
<evidence type="ECO:0000313" key="13">
    <source>
        <dbReference type="Proteomes" id="UP000482960"/>
    </source>
</evidence>
<evidence type="ECO:0000313" key="12">
    <source>
        <dbReference type="EMBL" id="GFJ88564.1"/>
    </source>
</evidence>
<evidence type="ECO:0000256" key="2">
    <source>
        <dbReference type="ARBA" id="ARBA00004370"/>
    </source>
</evidence>
<dbReference type="Proteomes" id="UP000482960">
    <property type="component" value="Unassembled WGS sequence"/>
</dbReference>
<dbReference type="EC" id="2.7.13.3" evidence="3"/>
<dbReference type="SMART" id="SM00387">
    <property type="entry name" value="HATPase_c"/>
    <property type="match status" value="1"/>
</dbReference>
<evidence type="ECO:0000256" key="6">
    <source>
        <dbReference type="ARBA" id="ARBA00022692"/>
    </source>
</evidence>
<evidence type="ECO:0000256" key="4">
    <source>
        <dbReference type="ARBA" id="ARBA00022553"/>
    </source>
</evidence>
<evidence type="ECO:0000256" key="8">
    <source>
        <dbReference type="ARBA" id="ARBA00022989"/>
    </source>
</evidence>
<dbReference type="InterPro" id="IPR003594">
    <property type="entry name" value="HATPase_dom"/>
</dbReference>
<reference evidence="12 13" key="2">
    <citation type="submission" date="2020-03" db="EMBL/GenBank/DDBJ databases">
        <authorList>
            <person name="Ichikawa N."/>
            <person name="Kimura A."/>
            <person name="Kitahashi Y."/>
            <person name="Uohara A."/>
        </authorList>
    </citation>
    <scope>NUCLEOTIDE SEQUENCE [LARGE SCALE GENOMIC DNA]</scope>
    <source>
        <strain evidence="12 13">NBRC 108638</strain>
    </source>
</reference>
<dbReference type="Pfam" id="PF02518">
    <property type="entry name" value="HATPase_c"/>
    <property type="match status" value="1"/>
</dbReference>
<keyword evidence="4" id="KW-0597">Phosphoprotein</keyword>
<dbReference type="InterPro" id="IPR005467">
    <property type="entry name" value="His_kinase_dom"/>
</dbReference>
<proteinExistence type="predicted"/>
<keyword evidence="7" id="KW-0418">Kinase</keyword>
<name>A0A6V8KXJ8_9ACTN</name>
<dbReference type="InterPro" id="IPR036890">
    <property type="entry name" value="HATPase_C_sf"/>
</dbReference>
<organism evidence="12 13">
    <name type="scientific">Phytohabitans rumicis</name>
    <dbReference type="NCBI Taxonomy" id="1076125"/>
    <lineage>
        <taxon>Bacteria</taxon>
        <taxon>Bacillati</taxon>
        <taxon>Actinomycetota</taxon>
        <taxon>Actinomycetes</taxon>
        <taxon>Micromonosporales</taxon>
        <taxon>Micromonosporaceae</taxon>
    </lineage>
</organism>
<dbReference type="GO" id="GO:0000160">
    <property type="term" value="P:phosphorelay signal transduction system"/>
    <property type="evidence" value="ECO:0007669"/>
    <property type="project" value="UniProtKB-KW"/>
</dbReference>
<sequence length="76" mass="8019">MITVTDDGPGIPVADRDRVFDRFTRLDDARARDAGGAGLGLAIVRELVRRYGGTVRLADAGPGLRAEVRLPATDGA</sequence>
<evidence type="ECO:0000256" key="9">
    <source>
        <dbReference type="ARBA" id="ARBA00023012"/>
    </source>
</evidence>
<keyword evidence="5" id="KW-0808">Transferase</keyword>
<dbReference type="PROSITE" id="PS50109">
    <property type="entry name" value="HIS_KIN"/>
    <property type="match status" value="1"/>
</dbReference>
<dbReference type="AlphaFoldDB" id="A0A6V8KXJ8"/>
<gene>
    <name evidence="12" type="ORF">Prum_022060</name>
</gene>
<accession>A0A6V8KXJ8</accession>
<reference evidence="12 13" key="1">
    <citation type="submission" date="2020-03" db="EMBL/GenBank/DDBJ databases">
        <title>Whole genome shotgun sequence of Phytohabitans rumicis NBRC 108638.</title>
        <authorList>
            <person name="Komaki H."/>
            <person name="Tamura T."/>
        </authorList>
    </citation>
    <scope>NUCLEOTIDE SEQUENCE [LARGE SCALE GENOMIC DNA]</scope>
    <source>
        <strain evidence="12 13">NBRC 108638</strain>
    </source>
</reference>
<evidence type="ECO:0000256" key="5">
    <source>
        <dbReference type="ARBA" id="ARBA00022679"/>
    </source>
</evidence>
<dbReference type="EMBL" id="BLPG01000001">
    <property type="protein sequence ID" value="GFJ88564.1"/>
    <property type="molecule type" value="Genomic_DNA"/>
</dbReference>
<dbReference type="PANTHER" id="PTHR45436">
    <property type="entry name" value="SENSOR HISTIDINE KINASE YKOH"/>
    <property type="match status" value="1"/>
</dbReference>
<dbReference type="PRINTS" id="PR00344">
    <property type="entry name" value="BCTRLSENSOR"/>
</dbReference>
<keyword evidence="8" id="KW-1133">Transmembrane helix</keyword>
<protein>
    <recommendedName>
        <fullName evidence="3">histidine kinase</fullName>
        <ecNumber evidence="3">2.7.13.3</ecNumber>
    </recommendedName>
</protein>
<keyword evidence="13" id="KW-1185">Reference proteome</keyword>
<dbReference type="PANTHER" id="PTHR45436:SF5">
    <property type="entry name" value="SENSOR HISTIDINE KINASE TRCS"/>
    <property type="match status" value="1"/>
</dbReference>
<dbReference type="InterPro" id="IPR050428">
    <property type="entry name" value="TCS_sensor_his_kinase"/>
</dbReference>
<feature type="domain" description="Histidine kinase" evidence="11">
    <location>
        <begin position="1"/>
        <end position="74"/>
    </location>
</feature>
<dbReference type="GO" id="GO:0004673">
    <property type="term" value="F:protein histidine kinase activity"/>
    <property type="evidence" value="ECO:0007669"/>
    <property type="project" value="UniProtKB-EC"/>
</dbReference>
<evidence type="ECO:0000256" key="3">
    <source>
        <dbReference type="ARBA" id="ARBA00012438"/>
    </source>
</evidence>
<evidence type="ECO:0000256" key="7">
    <source>
        <dbReference type="ARBA" id="ARBA00022777"/>
    </source>
</evidence>
<dbReference type="Gene3D" id="3.30.565.10">
    <property type="entry name" value="Histidine kinase-like ATPase, C-terminal domain"/>
    <property type="match status" value="1"/>
</dbReference>